<dbReference type="AlphaFoldDB" id="A0A438IBP9"/>
<accession>A0A438IBP9</accession>
<protein>
    <submittedName>
        <fullName evidence="1">Uncharacterized protein</fullName>
    </submittedName>
</protein>
<gene>
    <name evidence="1" type="ORF">CK203_038197</name>
</gene>
<evidence type="ECO:0000313" key="1">
    <source>
        <dbReference type="EMBL" id="RVW94132.1"/>
    </source>
</evidence>
<dbReference type="EMBL" id="QGNW01000124">
    <property type="protein sequence ID" value="RVW94132.1"/>
    <property type="molecule type" value="Genomic_DNA"/>
</dbReference>
<comment type="caution">
    <text evidence="1">The sequence shown here is derived from an EMBL/GenBank/DDBJ whole genome shotgun (WGS) entry which is preliminary data.</text>
</comment>
<name>A0A438IBP9_VITVI</name>
<evidence type="ECO:0000313" key="2">
    <source>
        <dbReference type="Proteomes" id="UP000288805"/>
    </source>
</evidence>
<reference evidence="1 2" key="1">
    <citation type="journal article" date="2018" name="PLoS Genet.">
        <title>Population sequencing reveals clonal diversity and ancestral inbreeding in the grapevine cultivar Chardonnay.</title>
        <authorList>
            <person name="Roach M.J."/>
            <person name="Johnson D.L."/>
            <person name="Bohlmann J."/>
            <person name="van Vuuren H.J."/>
            <person name="Jones S.J."/>
            <person name="Pretorius I.S."/>
            <person name="Schmidt S.A."/>
            <person name="Borneman A.R."/>
        </authorList>
    </citation>
    <scope>NUCLEOTIDE SEQUENCE [LARGE SCALE GENOMIC DNA]</scope>
    <source>
        <strain evidence="2">cv. Chardonnay</strain>
        <tissue evidence="1">Leaf</tissue>
    </source>
</reference>
<sequence>MLLGNQIPFILQPDFRFIWQPLPVQMHGSPLPSNTAGFSHNNMSAGSKAFSPPAASPQIISFANNQSPILSSGLTLCLVQSQPCMLSCKEKMQRDNFSGDMSIWLKEEWNPGEVKILMLAIFCEFFS</sequence>
<proteinExistence type="predicted"/>
<organism evidence="1 2">
    <name type="scientific">Vitis vinifera</name>
    <name type="common">Grape</name>
    <dbReference type="NCBI Taxonomy" id="29760"/>
    <lineage>
        <taxon>Eukaryota</taxon>
        <taxon>Viridiplantae</taxon>
        <taxon>Streptophyta</taxon>
        <taxon>Embryophyta</taxon>
        <taxon>Tracheophyta</taxon>
        <taxon>Spermatophyta</taxon>
        <taxon>Magnoliopsida</taxon>
        <taxon>eudicotyledons</taxon>
        <taxon>Gunneridae</taxon>
        <taxon>Pentapetalae</taxon>
        <taxon>rosids</taxon>
        <taxon>Vitales</taxon>
        <taxon>Vitaceae</taxon>
        <taxon>Viteae</taxon>
        <taxon>Vitis</taxon>
    </lineage>
</organism>
<dbReference type="Proteomes" id="UP000288805">
    <property type="component" value="Unassembled WGS sequence"/>
</dbReference>